<gene>
    <name evidence="8" type="ORF">IEQ34_015061</name>
</gene>
<keyword evidence="4 6" id="KW-1133">Transmembrane helix</keyword>
<evidence type="ECO:0000256" key="5">
    <source>
        <dbReference type="ARBA" id="ARBA00023136"/>
    </source>
</evidence>
<evidence type="ECO:0000313" key="9">
    <source>
        <dbReference type="Proteomes" id="UP000775213"/>
    </source>
</evidence>
<dbReference type="Pfam" id="PF00924">
    <property type="entry name" value="MS_channel_2nd"/>
    <property type="match status" value="1"/>
</dbReference>
<dbReference type="GO" id="GO:0055085">
    <property type="term" value="P:transmembrane transport"/>
    <property type="evidence" value="ECO:0007669"/>
    <property type="project" value="InterPro"/>
</dbReference>
<reference evidence="8 9" key="1">
    <citation type="journal article" date="2021" name="Hortic Res">
        <title>Chromosome-scale assembly of the Dendrobium chrysotoxum genome enhances the understanding of orchid evolution.</title>
        <authorList>
            <person name="Zhang Y."/>
            <person name="Zhang G.Q."/>
            <person name="Zhang D."/>
            <person name="Liu X.D."/>
            <person name="Xu X.Y."/>
            <person name="Sun W.H."/>
            <person name="Yu X."/>
            <person name="Zhu X."/>
            <person name="Wang Z.W."/>
            <person name="Zhao X."/>
            <person name="Zhong W.Y."/>
            <person name="Chen H."/>
            <person name="Yin W.L."/>
            <person name="Huang T."/>
            <person name="Niu S.C."/>
            <person name="Liu Z.J."/>
        </authorList>
    </citation>
    <scope>NUCLEOTIDE SEQUENCE [LARGE SCALE GENOMIC DNA]</scope>
    <source>
        <strain evidence="8">Lindl</strain>
    </source>
</reference>
<protein>
    <recommendedName>
        <fullName evidence="7">Mechanosensitive ion channel MscS domain-containing protein</fullName>
    </recommendedName>
</protein>
<evidence type="ECO:0000256" key="6">
    <source>
        <dbReference type="SAM" id="Phobius"/>
    </source>
</evidence>
<dbReference type="GO" id="GO:0016020">
    <property type="term" value="C:membrane"/>
    <property type="evidence" value="ECO:0007669"/>
    <property type="project" value="UniProtKB-SubCell"/>
</dbReference>
<feature type="domain" description="Mechanosensitive ion channel MscS" evidence="7">
    <location>
        <begin position="373"/>
        <end position="440"/>
    </location>
</feature>
<dbReference type="InterPro" id="IPR006685">
    <property type="entry name" value="MscS_channel_2nd"/>
</dbReference>
<keyword evidence="5 6" id="KW-0472">Membrane</keyword>
<dbReference type="InterPro" id="IPR011014">
    <property type="entry name" value="MscS_channel_TM-2"/>
</dbReference>
<accession>A0AAV7G5I5</accession>
<dbReference type="InterPro" id="IPR010920">
    <property type="entry name" value="LSM_dom_sf"/>
</dbReference>
<feature type="transmembrane region" description="Helical" evidence="6">
    <location>
        <begin position="201"/>
        <end position="219"/>
    </location>
</feature>
<evidence type="ECO:0000256" key="2">
    <source>
        <dbReference type="ARBA" id="ARBA00008017"/>
    </source>
</evidence>
<comment type="subcellular location">
    <subcellularLocation>
        <location evidence="1">Membrane</location>
        <topology evidence="1">Multi-pass membrane protein</topology>
    </subcellularLocation>
</comment>
<comment type="similarity">
    <text evidence="2">Belongs to the MscS (TC 1.A.23) family.</text>
</comment>
<dbReference type="PANTHER" id="PTHR30566:SF5">
    <property type="entry name" value="MECHANOSENSITIVE ION CHANNEL PROTEIN 1, MITOCHONDRIAL-RELATED"/>
    <property type="match status" value="1"/>
</dbReference>
<evidence type="ECO:0000259" key="7">
    <source>
        <dbReference type="Pfam" id="PF00924"/>
    </source>
</evidence>
<dbReference type="Gene3D" id="1.10.287.1260">
    <property type="match status" value="1"/>
</dbReference>
<evidence type="ECO:0000313" key="8">
    <source>
        <dbReference type="EMBL" id="KAH0457154.1"/>
    </source>
</evidence>
<dbReference type="EMBL" id="JAGFBR010000013">
    <property type="protein sequence ID" value="KAH0457154.1"/>
    <property type="molecule type" value="Genomic_DNA"/>
</dbReference>
<keyword evidence="9" id="KW-1185">Reference proteome</keyword>
<dbReference type="AlphaFoldDB" id="A0AAV7G5I5"/>
<organism evidence="8 9">
    <name type="scientific">Dendrobium chrysotoxum</name>
    <name type="common">Orchid</name>
    <dbReference type="NCBI Taxonomy" id="161865"/>
    <lineage>
        <taxon>Eukaryota</taxon>
        <taxon>Viridiplantae</taxon>
        <taxon>Streptophyta</taxon>
        <taxon>Embryophyta</taxon>
        <taxon>Tracheophyta</taxon>
        <taxon>Spermatophyta</taxon>
        <taxon>Magnoliopsida</taxon>
        <taxon>Liliopsida</taxon>
        <taxon>Asparagales</taxon>
        <taxon>Orchidaceae</taxon>
        <taxon>Epidendroideae</taxon>
        <taxon>Malaxideae</taxon>
        <taxon>Dendrobiinae</taxon>
        <taxon>Dendrobium</taxon>
    </lineage>
</organism>
<comment type="caution">
    <text evidence="8">The sequence shown here is derived from an EMBL/GenBank/DDBJ whole genome shotgun (WGS) entry which is preliminary data.</text>
</comment>
<keyword evidence="3 6" id="KW-0812">Transmembrane</keyword>
<proteinExistence type="inferred from homology"/>
<sequence>MSRARTVFQICLHAVNRHDSCTGSSQLHIHSMNISKFSWNCFQTASCLNEGKNQKAKTLTLHHSVEETAALFPFSFHETKQRRNSFSKKNYSRSLNSRCLMKKELCLQHRFLPWGSQFSCRSYSSDASSKTDGLQNATPNDFAKETAEKITNSEWSDILNDAYQSVVGAVSYVGRRTKEVSDEVSPYMQQLYYSHPYLEKVIVPVGGTMAATLLAWFIMPRIFRKFHKYGSRNPLALLSGGSIVEEIPYEKSVWSALEDPARYLITFMAFYELGIIIAPTTAQYLPQAWRGAVVLSLVWFLHRWKTNVFTRAMEKPSTVGLDRDKLLTLEKISSMGLLVLGAIALAEACGVAVQSILTVGGIGGVATAFAARDILGNILSGLSLQFSKPFSLGDYIKAGSIEGQVVEMGLTTTCLMNPEKFPVIVPNSLFSSQVIVNKSRAQLRACMKNIAIQIDDLQKVPYVTEEIKSMLCSNPRVSLEKDTPYCFLSRIENSFLELTLGCNLKNMKKDELYATEQNILLQAATIINKHGAKIGSNL</sequence>
<evidence type="ECO:0000256" key="4">
    <source>
        <dbReference type="ARBA" id="ARBA00022989"/>
    </source>
</evidence>
<dbReference type="InterPro" id="IPR023408">
    <property type="entry name" value="MscS_beta-dom_sf"/>
</dbReference>
<dbReference type="SUPFAM" id="SSF50182">
    <property type="entry name" value="Sm-like ribonucleoproteins"/>
    <property type="match status" value="1"/>
</dbReference>
<dbReference type="PANTHER" id="PTHR30566">
    <property type="entry name" value="YNAI-RELATED MECHANOSENSITIVE ION CHANNEL"/>
    <property type="match status" value="1"/>
</dbReference>
<dbReference type="Gene3D" id="2.30.30.60">
    <property type="match status" value="1"/>
</dbReference>
<name>A0AAV7G5I5_DENCH</name>
<evidence type="ECO:0000256" key="3">
    <source>
        <dbReference type="ARBA" id="ARBA00022692"/>
    </source>
</evidence>
<evidence type="ECO:0000256" key="1">
    <source>
        <dbReference type="ARBA" id="ARBA00004141"/>
    </source>
</evidence>
<dbReference type="Proteomes" id="UP000775213">
    <property type="component" value="Unassembled WGS sequence"/>
</dbReference>
<dbReference type="SUPFAM" id="SSF82861">
    <property type="entry name" value="Mechanosensitive channel protein MscS (YggB), transmembrane region"/>
    <property type="match status" value="1"/>
</dbReference>